<proteinExistence type="predicted"/>
<dbReference type="Pfam" id="PF00632">
    <property type="entry name" value="HECT"/>
    <property type="match status" value="1"/>
</dbReference>
<dbReference type="AlphaFoldDB" id="A0A2I4BYF2"/>
<dbReference type="InParanoid" id="A0A2I4BYF2"/>
<keyword evidence="1" id="KW-0808">Transferase</keyword>
<dbReference type="Gene3D" id="3.90.1750.10">
    <property type="entry name" value="Hect, E3 ligase catalytic domains"/>
    <property type="match status" value="1"/>
</dbReference>
<name>A0A2I4BYF2_AUSLI</name>
<accession>A0A2I4BYF2</accession>
<dbReference type="PROSITE" id="PS50237">
    <property type="entry name" value="HECT"/>
    <property type="match status" value="1"/>
</dbReference>
<dbReference type="KEGG" id="alim:106523770"/>
<sequence>MGARLALSRKSFQPHCRINVKFMDDVGIAEGAVDTGGPKREFFALVLDYLHDSGLFVGPEGSKFLTYSSSAMEKDDFFYAGMIIAMSLVHGGPAPRFLSRTLFQALIESPEMTTVTTDEVPDLKLRENLQKVLSGEVPEDLEDIIDMAGSRCILATPENAQQMALDTAHWYIFGRTRSAFERFKDGLKTLGIYSAMLENKEYFLDVMCHQNNPTTAEQIKEAFRPVLHPPGSNKRSTENLILCLWENFIFDTEGVGKIDEHSGTSLEKILFFSTGLKSFPPLGLKPTPTLCFLHDPEDSGELSKFPKANTCTNQLFLPTIHTTFQNFKCHMVFGVCASAGFGLP</sequence>
<evidence type="ECO:0000256" key="2">
    <source>
        <dbReference type="ARBA" id="ARBA00022786"/>
    </source>
</evidence>
<evidence type="ECO:0000256" key="1">
    <source>
        <dbReference type="ARBA" id="ARBA00022679"/>
    </source>
</evidence>
<dbReference type="STRING" id="52670.A0A2I4BYF2"/>
<dbReference type="InterPro" id="IPR035983">
    <property type="entry name" value="Hect_E3_ubiquitin_ligase"/>
</dbReference>
<dbReference type="InterPro" id="IPR000569">
    <property type="entry name" value="HECT_dom"/>
</dbReference>
<evidence type="ECO:0000313" key="5">
    <source>
        <dbReference type="Proteomes" id="UP000192220"/>
    </source>
</evidence>
<evidence type="ECO:0000313" key="6">
    <source>
        <dbReference type="RefSeq" id="XP_013872767.1"/>
    </source>
</evidence>
<dbReference type="GeneID" id="106523770"/>
<dbReference type="Gene3D" id="3.30.2410.10">
    <property type="entry name" value="Hect, E3 ligase catalytic domain"/>
    <property type="match status" value="1"/>
</dbReference>
<organism evidence="5 6">
    <name type="scientific">Austrofundulus limnaeus</name>
    <name type="common">Annual killifish</name>
    <dbReference type="NCBI Taxonomy" id="52670"/>
    <lineage>
        <taxon>Eukaryota</taxon>
        <taxon>Metazoa</taxon>
        <taxon>Chordata</taxon>
        <taxon>Craniata</taxon>
        <taxon>Vertebrata</taxon>
        <taxon>Euteleostomi</taxon>
        <taxon>Actinopterygii</taxon>
        <taxon>Neopterygii</taxon>
        <taxon>Teleostei</taxon>
        <taxon>Neoteleostei</taxon>
        <taxon>Acanthomorphata</taxon>
        <taxon>Ovalentaria</taxon>
        <taxon>Atherinomorphae</taxon>
        <taxon>Cyprinodontiformes</taxon>
        <taxon>Rivulidae</taxon>
        <taxon>Austrofundulus</taxon>
    </lineage>
</organism>
<reference evidence="6" key="1">
    <citation type="submission" date="2025-08" db="UniProtKB">
        <authorList>
            <consortium name="RefSeq"/>
        </authorList>
    </citation>
    <scope>IDENTIFICATION</scope>
</reference>
<evidence type="ECO:0000259" key="4">
    <source>
        <dbReference type="PROSITE" id="PS50237"/>
    </source>
</evidence>
<dbReference type="SUPFAM" id="SSF56204">
    <property type="entry name" value="Hect, E3 ligase catalytic domain"/>
    <property type="match status" value="1"/>
</dbReference>
<feature type="active site" description="Glycyl thioester intermediate" evidence="3">
    <location>
        <position position="311"/>
    </location>
</feature>
<feature type="domain" description="HECT" evidence="4">
    <location>
        <begin position="8"/>
        <end position="344"/>
    </location>
</feature>
<dbReference type="OrthoDB" id="8442306at2759"/>
<gene>
    <name evidence="6" type="primary">LOC106523770</name>
</gene>
<evidence type="ECO:0000256" key="3">
    <source>
        <dbReference type="PROSITE-ProRule" id="PRU00104"/>
    </source>
</evidence>
<keyword evidence="5" id="KW-1185">Reference proteome</keyword>
<keyword evidence="2 3" id="KW-0833">Ubl conjugation pathway</keyword>
<dbReference type="SMART" id="SM00119">
    <property type="entry name" value="HECTc"/>
    <property type="match status" value="1"/>
</dbReference>
<dbReference type="Proteomes" id="UP000192220">
    <property type="component" value="Unplaced"/>
</dbReference>
<dbReference type="GO" id="GO:0004842">
    <property type="term" value="F:ubiquitin-protein transferase activity"/>
    <property type="evidence" value="ECO:0007669"/>
    <property type="project" value="InterPro"/>
</dbReference>
<protein>
    <submittedName>
        <fullName evidence="6">G2/M phase-specific E3 ubiquitin-protein ligase</fullName>
    </submittedName>
</protein>
<dbReference type="RefSeq" id="XP_013872767.1">
    <property type="nucleotide sequence ID" value="XM_014017313.1"/>
</dbReference>